<dbReference type="RefSeq" id="WP_062295254.1">
    <property type="nucleotide sequence ID" value="NZ_CP012036.1"/>
</dbReference>
<reference evidence="2" key="1">
    <citation type="submission" date="2015-07" db="EMBL/GenBank/DDBJ databases">
        <title>Genome Of Nitrogen-Fixing Cyanobacterium Nostoc piscinale CENA21 From Solimoes/Amazon River Floodplain Sediments And Comparative Genomics To Uncover Biosynthetic Natural Products Potential.</title>
        <authorList>
            <person name="Leao T.F."/>
            <person name="Leao P.N."/>
            <person name="Guimaraes P.I."/>
            <person name="de Melo A.G.C."/>
            <person name="Ramos R.T.J."/>
            <person name="Silva A."/>
            <person name="Fiore M.F."/>
            <person name="Schneider M.P.C."/>
        </authorList>
    </citation>
    <scope>NUCLEOTIDE SEQUENCE [LARGE SCALE GENOMIC DNA]</scope>
    <source>
        <strain evidence="2">CENA21</strain>
    </source>
</reference>
<dbReference type="KEGG" id="npz:ACX27_20735"/>
<sequence length="62" mass="6947">MAQVTKTSIHEIADINEEIIHLRFIITDPTGNGDYTLIKEPANPLIEQADLAANYIKKNSPR</sequence>
<dbReference type="Proteomes" id="UP000062645">
    <property type="component" value="Chromosome"/>
</dbReference>
<evidence type="ECO:0000313" key="2">
    <source>
        <dbReference type="Proteomes" id="UP000062645"/>
    </source>
</evidence>
<dbReference type="EMBL" id="CP012036">
    <property type="protein sequence ID" value="ALF54708.1"/>
    <property type="molecule type" value="Genomic_DNA"/>
</dbReference>
<keyword evidence="2" id="KW-1185">Reference proteome</keyword>
<dbReference type="AlphaFoldDB" id="A0A0M4T481"/>
<accession>A0A0M4T481</accession>
<evidence type="ECO:0000313" key="1">
    <source>
        <dbReference type="EMBL" id="ALF54708.1"/>
    </source>
</evidence>
<dbReference type="STRING" id="224013.ACX27_20735"/>
<reference evidence="1 2" key="2">
    <citation type="journal article" date="2016" name="Genome Announc.">
        <title>Draft Genome Sequence of the N2-Fixing Cyanobacterium Nostoc piscinale CENA21, Isolated from the Brazilian Amazon Floodplain.</title>
        <authorList>
            <person name="Leao T."/>
            <person name="Guimaraes P.I."/>
            <person name="de Melo A.G."/>
            <person name="Ramos R.T."/>
            <person name="Leao P.N."/>
            <person name="Silva A."/>
            <person name="Fiore M.F."/>
            <person name="Schneider M.P."/>
        </authorList>
    </citation>
    <scope>NUCLEOTIDE SEQUENCE [LARGE SCALE GENOMIC DNA]</scope>
    <source>
        <strain evidence="1 2">CENA21</strain>
    </source>
</reference>
<protein>
    <submittedName>
        <fullName evidence="1">Uncharacterized protein</fullName>
    </submittedName>
</protein>
<organism evidence="1 2">
    <name type="scientific">Nostoc piscinale CENA21</name>
    <dbReference type="NCBI Taxonomy" id="224013"/>
    <lineage>
        <taxon>Bacteria</taxon>
        <taxon>Bacillati</taxon>
        <taxon>Cyanobacteriota</taxon>
        <taxon>Cyanophyceae</taxon>
        <taxon>Nostocales</taxon>
        <taxon>Nostocaceae</taxon>
        <taxon>Nostoc</taxon>
    </lineage>
</organism>
<dbReference type="PATRIC" id="fig|224013.5.peg.4969"/>
<proteinExistence type="predicted"/>
<gene>
    <name evidence="1" type="ORF">ACX27_20735</name>
</gene>
<name>A0A0M4T481_9NOSO</name>